<feature type="compositionally biased region" description="Low complexity" evidence="3">
    <location>
        <begin position="281"/>
        <end position="303"/>
    </location>
</feature>
<dbReference type="PANTHER" id="PTHR24174">
    <property type="entry name" value="ANKYRIN REPEAT AND STERILE ALPHA MOTIF DOMAIN-CONTAINING PROTEIN 1"/>
    <property type="match status" value="1"/>
</dbReference>
<gene>
    <name evidence="5" type="ORF">Mgra_00000943</name>
</gene>
<dbReference type="InterPro" id="IPR001660">
    <property type="entry name" value="SAM"/>
</dbReference>
<dbReference type="PROSITE" id="PS50105">
    <property type="entry name" value="SAM_DOMAIN"/>
    <property type="match status" value="2"/>
</dbReference>
<feature type="compositionally biased region" description="Polar residues" evidence="3">
    <location>
        <begin position="212"/>
        <end position="226"/>
    </location>
</feature>
<keyword evidence="1" id="KW-0677">Repeat</keyword>
<evidence type="ECO:0000256" key="2">
    <source>
        <dbReference type="ARBA" id="ARBA00023043"/>
    </source>
</evidence>
<dbReference type="Pfam" id="PF00536">
    <property type="entry name" value="SAM_1"/>
    <property type="match status" value="2"/>
</dbReference>
<dbReference type="PANTHER" id="PTHR24174:SF16">
    <property type="entry name" value="CASKIN-2"/>
    <property type="match status" value="1"/>
</dbReference>
<feature type="region of interest" description="Disordered" evidence="3">
    <location>
        <begin position="1"/>
        <end position="50"/>
    </location>
</feature>
<keyword evidence="6" id="KW-1185">Reference proteome</keyword>
<dbReference type="Gene3D" id="1.10.150.50">
    <property type="entry name" value="Transcription Factor, Ets-1"/>
    <property type="match status" value="2"/>
</dbReference>
<name>A0A8T0A2K5_9BILA</name>
<feature type="compositionally biased region" description="Low complexity" evidence="3">
    <location>
        <begin position="40"/>
        <end position="50"/>
    </location>
</feature>
<feature type="region of interest" description="Disordered" evidence="3">
    <location>
        <begin position="208"/>
        <end position="245"/>
    </location>
</feature>
<dbReference type="SUPFAM" id="SSF47769">
    <property type="entry name" value="SAM/Pointed domain"/>
    <property type="match status" value="2"/>
</dbReference>
<evidence type="ECO:0000313" key="6">
    <source>
        <dbReference type="Proteomes" id="UP000605970"/>
    </source>
</evidence>
<dbReference type="SMART" id="SM00454">
    <property type="entry name" value="SAM"/>
    <property type="match status" value="2"/>
</dbReference>
<comment type="caution">
    <text evidence="5">The sequence shown here is derived from an EMBL/GenBank/DDBJ whole genome shotgun (WGS) entry which is preliminary data.</text>
</comment>
<sequence>MRRRFLLGGESGKKSSLKKGNLGDPLQQQTTTKISLNTQSSASASASGSSFPFLSVLNRRSFAAADGPKRNAALNYYSAFKEENDKYATIGGIKQQKKTTTTTKTITSTKESNGLRTSSAHSSSSSPPPPPPPRRSPLLFQRNGRSRPRSMGAPLLQQMGIKCSSNNNNYIKGNNDEEAETAFINVEEDFPVGAARLMSNRYCHSQQQQQQHCSETTNNNHITNRNSTGSTNSSQTSSGFESSKSSSSHQLVQISGCSPNICHKTEENNSPLFQNEDNNIASSTSSRLSSTGSSTATTQGGRSSAYFSLSDGLDLSSTGIGGEIIDNGTLTTTTTTTTLKKVEKSLRGRRGNCSRINIGEMLAKGIPEQEIFAEWLQCLCLSEYLSVFLAQGYDLPTLARATPEDLTTLGITKPDDRKCLVQDIQSWRNVKDQWPTEMSKETPTRDWLTAIGLKQYIQQFELQGCLNVSELEQLEAEDLEDMGVQKLGHAKRIWLALRKLKDQRETSSNGRVQFRNSSFGLDPVPDKGPPRLNLYRTSQIIAQLPKEPPELIEKEDDVEEGLPYIIEHIPPPPAPMPLLPILAFPSSSNSTRLAGSFGCSLSQPSTPRNVQRMFSPQFGDLQNQQNFEQKQQNLTFLHSPPSNRRNENQIILLNSQFPQRNGFVQSSDLTELYGSNGITAASAR</sequence>
<dbReference type="InterPro" id="IPR013761">
    <property type="entry name" value="SAM/pointed_sf"/>
</dbReference>
<accession>A0A8T0A2K5</accession>
<feature type="compositionally biased region" description="Pro residues" evidence="3">
    <location>
        <begin position="126"/>
        <end position="135"/>
    </location>
</feature>
<dbReference type="Proteomes" id="UP000605970">
    <property type="component" value="Unassembled WGS sequence"/>
</dbReference>
<feature type="compositionally biased region" description="Low complexity" evidence="3">
    <location>
        <begin position="227"/>
        <end position="245"/>
    </location>
</feature>
<organism evidence="5 6">
    <name type="scientific">Meloidogyne graminicola</name>
    <dbReference type="NCBI Taxonomy" id="189291"/>
    <lineage>
        <taxon>Eukaryota</taxon>
        <taxon>Metazoa</taxon>
        <taxon>Ecdysozoa</taxon>
        <taxon>Nematoda</taxon>
        <taxon>Chromadorea</taxon>
        <taxon>Rhabditida</taxon>
        <taxon>Tylenchina</taxon>
        <taxon>Tylenchomorpha</taxon>
        <taxon>Tylenchoidea</taxon>
        <taxon>Meloidogynidae</taxon>
        <taxon>Meloidogyninae</taxon>
        <taxon>Meloidogyne</taxon>
    </lineage>
</organism>
<proteinExistence type="predicted"/>
<evidence type="ECO:0000256" key="3">
    <source>
        <dbReference type="SAM" id="MobiDB-lite"/>
    </source>
</evidence>
<dbReference type="InterPro" id="IPR033635">
    <property type="entry name" value="ANKS1/Caskin"/>
</dbReference>
<keyword evidence="2" id="KW-0040">ANK repeat</keyword>
<dbReference type="OrthoDB" id="5314041at2759"/>
<evidence type="ECO:0000259" key="4">
    <source>
        <dbReference type="PROSITE" id="PS50105"/>
    </source>
</evidence>
<feature type="domain" description="SAM" evidence="4">
    <location>
        <begin position="446"/>
        <end position="503"/>
    </location>
</feature>
<feature type="compositionally biased region" description="Low complexity" evidence="3">
    <location>
        <begin position="94"/>
        <end position="110"/>
    </location>
</feature>
<feature type="region of interest" description="Disordered" evidence="3">
    <location>
        <begin position="268"/>
        <end position="303"/>
    </location>
</feature>
<evidence type="ECO:0000256" key="1">
    <source>
        <dbReference type="ARBA" id="ARBA00022737"/>
    </source>
</evidence>
<feature type="compositionally biased region" description="Polar residues" evidence="3">
    <location>
        <begin position="268"/>
        <end position="280"/>
    </location>
</feature>
<feature type="domain" description="SAM" evidence="4">
    <location>
        <begin position="367"/>
        <end position="430"/>
    </location>
</feature>
<dbReference type="EMBL" id="JABEBT010000004">
    <property type="protein sequence ID" value="KAF7639618.1"/>
    <property type="molecule type" value="Genomic_DNA"/>
</dbReference>
<feature type="region of interest" description="Disordered" evidence="3">
    <location>
        <begin position="94"/>
        <end position="151"/>
    </location>
</feature>
<reference evidence="5" key="1">
    <citation type="journal article" date="2020" name="Ecol. Evol.">
        <title>Genome structure and content of the rice root-knot nematode (Meloidogyne graminicola).</title>
        <authorList>
            <person name="Phan N.T."/>
            <person name="Danchin E.G.J."/>
            <person name="Klopp C."/>
            <person name="Perfus-Barbeoch L."/>
            <person name="Kozlowski D.K."/>
            <person name="Koutsovoulos G.D."/>
            <person name="Lopez-Roques C."/>
            <person name="Bouchez O."/>
            <person name="Zahm M."/>
            <person name="Besnard G."/>
            <person name="Bellafiore S."/>
        </authorList>
    </citation>
    <scope>NUCLEOTIDE SEQUENCE</scope>
    <source>
        <strain evidence="5">VN-18</strain>
    </source>
</reference>
<dbReference type="AlphaFoldDB" id="A0A8T0A2K5"/>
<feature type="compositionally biased region" description="Polar residues" evidence="3">
    <location>
        <begin position="26"/>
        <end position="39"/>
    </location>
</feature>
<protein>
    <recommendedName>
        <fullName evidence="4">SAM domain-containing protein</fullName>
    </recommendedName>
</protein>
<evidence type="ECO:0000313" key="5">
    <source>
        <dbReference type="EMBL" id="KAF7639618.1"/>
    </source>
</evidence>